<keyword evidence="2" id="KW-1185">Reference proteome</keyword>
<organism evidence="1 2">
    <name type="scientific">Flammeovirga pacifica</name>
    <dbReference type="NCBI Taxonomy" id="915059"/>
    <lineage>
        <taxon>Bacteria</taxon>
        <taxon>Pseudomonadati</taxon>
        <taxon>Bacteroidota</taxon>
        <taxon>Cytophagia</taxon>
        <taxon>Cytophagales</taxon>
        <taxon>Flammeovirgaceae</taxon>
        <taxon>Flammeovirga</taxon>
    </lineage>
</organism>
<sequence>MHTFTFHKYPALLLTLLAILIGCEQPIDPVIDQVSSIESTLHAHKWYLNNFQIETKNDDVPPPVLWNTSQFKTAQGNYDSNDMPFDVIDNSTHEFTPKREILKASEFNNFISEEIGNYFIINDRTIRISNDAIKLNYKYNYNPELQHFTLTVNENDASKLIEKANNKLVKYAANRTPEKIGGLITTLLYHNKTIQGIINDAIANWLSGKAEFIDTLSPEETAQYLSEELFKYLESLQIDQKISEIVKQELDKILDFDADKVSQNISIKIANLVEQQLSTDQLYQLLLPYTEQIATSPEESAQVISNGILQLIGNILSEENINALVENAWNSFGEIQEEDIQSIAHSFTQVIEDNWVNEENIYSILLPFVQKIEDTSILNMGSLANEATEAIKGVVDRVNDIFKEVNLNPDYDKISSTLKTSFIAAKPIISLNGGAEKTTSQISTLIKNEFLSEQFIQSTIVSGIKGLQNIPAETVAPKVTALITTIGQYVAPEVQEFIASKLTLLLMDVDAGYLSFKIAKTLNSTLTQLLSEENVYSILFPLMVEINSINTKKIGDFIAAKVMDLDIIQENINHENISQLIANVLTNAQNIGSENIVQGIIDAVINTGIFESTITEDRVTLVISLILYNSAYQDVKVANNFSSVSIVLEHQ</sequence>
<name>A0A1S1Z0S7_FLAPC</name>
<accession>A0A1S1Z0S7</accession>
<proteinExistence type="predicted"/>
<dbReference type="RefSeq" id="WP_044229189.1">
    <property type="nucleotide sequence ID" value="NZ_JRYR02000001.1"/>
</dbReference>
<protein>
    <submittedName>
        <fullName evidence="1">Uncharacterized protein</fullName>
    </submittedName>
</protein>
<evidence type="ECO:0000313" key="1">
    <source>
        <dbReference type="EMBL" id="OHX66705.1"/>
    </source>
</evidence>
<dbReference type="AlphaFoldDB" id="A0A1S1Z0S7"/>
<evidence type="ECO:0000313" key="2">
    <source>
        <dbReference type="Proteomes" id="UP000179797"/>
    </source>
</evidence>
<comment type="caution">
    <text evidence="1">The sequence shown here is derived from an EMBL/GenBank/DDBJ whole genome shotgun (WGS) entry which is preliminary data.</text>
</comment>
<dbReference type="OrthoDB" id="1389932at2"/>
<dbReference type="EMBL" id="JRYR02000001">
    <property type="protein sequence ID" value="OHX66705.1"/>
    <property type="molecule type" value="Genomic_DNA"/>
</dbReference>
<reference evidence="1 2" key="1">
    <citation type="journal article" date="2012" name="Int. J. Syst. Evol. Microbiol.">
        <title>Flammeovirga pacifica sp. nov., isolated from deep-sea sediment.</title>
        <authorList>
            <person name="Xu H."/>
            <person name="Fu Y."/>
            <person name="Yang N."/>
            <person name="Ding Z."/>
            <person name="Lai Q."/>
            <person name="Zeng R."/>
        </authorList>
    </citation>
    <scope>NUCLEOTIDE SEQUENCE [LARGE SCALE GENOMIC DNA]</scope>
    <source>
        <strain evidence="2">DSM 24597 / LMG 26175 / WPAGA1</strain>
    </source>
</reference>
<gene>
    <name evidence="1" type="ORF">NH26_10230</name>
</gene>
<dbReference type="Proteomes" id="UP000179797">
    <property type="component" value="Unassembled WGS sequence"/>
</dbReference>